<dbReference type="GO" id="GO:0000145">
    <property type="term" value="C:exocyst"/>
    <property type="evidence" value="ECO:0007669"/>
    <property type="project" value="InterPro"/>
</dbReference>
<dbReference type="Pfam" id="PF03081">
    <property type="entry name" value="Exo70_C"/>
    <property type="match status" value="1"/>
</dbReference>
<feature type="domain" description="Exocyst complex subunit Exo70 C-terminal" evidence="4">
    <location>
        <begin position="156"/>
        <end position="522"/>
    </location>
</feature>
<evidence type="ECO:0000256" key="1">
    <source>
        <dbReference type="ARBA" id="ARBA00006756"/>
    </source>
</evidence>
<protein>
    <recommendedName>
        <fullName evidence="3">Exocyst subunit Exo70 family protein</fullName>
    </recommendedName>
</protein>
<dbReference type="AlphaFoldDB" id="A0A0E0QFZ1"/>
<dbReference type="Proteomes" id="UP000008022">
    <property type="component" value="Unassembled WGS sequence"/>
</dbReference>
<sequence length="526" mass="59564">MEYGITPAGGFRWRSYRDLIRDVFIAGDMYCGPAKLLFPQITGSAGEDQARCGWSSASSVASSPVVSSSYMSSSGSPAWSSASSSPVHKLRVIAQQMVGDGYIQELIRAFGRRRPDELIFQRWFSQLDVDFVLVLHTDGMVRADSFSVEDLMALIKRWIRALLTMVQVLNITLLELPLPVAGSTERMAAAADHAQFTGFAEESILRMLAFVDAVTLSALNVNDDHRHRTPELLPGMLQLYACVSEACDLLVSAGMGKDEITKMQALDAMNNGILMQSRRKLSDAIWVMMEKVRALFLMDACWQVSQEAAASGTHETTELTMNYITLLWRNHTMLDYFSVFVSDADSFSSVARLIAEMITCLECKLEETSLSIPDLGLRFIFLLNNWHRVLQRVESLRDLPAAVRQERILLLHASDSKIKRYIDDYLNASWSPLLRCLLIDKPFVALGRSHESKIETQLQTTYATQKFWKVPNPQLRQRLRRAIMSKVIPDYSKYIEQMDRQNKINRHLVVTSPEQLEQQIEELFEG</sequence>
<evidence type="ECO:0000256" key="3">
    <source>
        <dbReference type="RuleBase" id="RU365026"/>
    </source>
</evidence>
<reference evidence="6" key="1">
    <citation type="submission" date="2013-06" db="EMBL/GenBank/DDBJ databases">
        <authorList>
            <person name="Zhao Q."/>
        </authorList>
    </citation>
    <scope>NUCLEOTIDE SEQUENCE</scope>
    <source>
        <strain evidence="6">cv. W1943</strain>
    </source>
</reference>
<dbReference type="SMR" id="A0A0E0QFZ1"/>
<keyword evidence="3" id="KW-0653">Protein transport</keyword>
<evidence type="ECO:0000313" key="6">
    <source>
        <dbReference type="Proteomes" id="UP000008022"/>
    </source>
</evidence>
<dbReference type="GO" id="GO:0006887">
    <property type="term" value="P:exocytosis"/>
    <property type="evidence" value="ECO:0007669"/>
    <property type="project" value="UniProtKB-KW"/>
</dbReference>
<proteinExistence type="inferred from homology"/>
<dbReference type="PANTHER" id="PTHR12542:SF40">
    <property type="entry name" value="EXOCYST SUBUNIT EXO70 FAMILY PROTEIN"/>
    <property type="match status" value="1"/>
</dbReference>
<comment type="similarity">
    <text evidence="1 3">Belongs to the EXO70 family.</text>
</comment>
<dbReference type="GO" id="GO:0015031">
    <property type="term" value="P:protein transport"/>
    <property type="evidence" value="ECO:0007669"/>
    <property type="project" value="UniProtKB-KW"/>
</dbReference>
<dbReference type="GO" id="GO:0005546">
    <property type="term" value="F:phosphatidylinositol-4,5-bisphosphate binding"/>
    <property type="evidence" value="ECO:0007669"/>
    <property type="project" value="InterPro"/>
</dbReference>
<reference evidence="5" key="2">
    <citation type="submission" date="2015-06" db="UniProtKB">
        <authorList>
            <consortium name="EnsemblPlants"/>
        </authorList>
    </citation>
    <scope>IDENTIFICATION</scope>
</reference>
<accession>A0A0E0QFZ1</accession>
<evidence type="ECO:0000313" key="5">
    <source>
        <dbReference type="EnsemblPlants" id="ORUFI08G07850.1"/>
    </source>
</evidence>
<dbReference type="InterPro" id="IPR016159">
    <property type="entry name" value="Cullin_repeat-like_dom_sf"/>
</dbReference>
<dbReference type="InterPro" id="IPR046364">
    <property type="entry name" value="Exo70_C"/>
</dbReference>
<dbReference type="Gene3D" id="1.20.1280.170">
    <property type="entry name" value="Exocyst complex component Exo70"/>
    <property type="match status" value="1"/>
</dbReference>
<dbReference type="SUPFAM" id="SSF74788">
    <property type="entry name" value="Cullin repeat-like"/>
    <property type="match status" value="1"/>
</dbReference>
<dbReference type="STRING" id="4529.A0A0E0QFZ1"/>
<dbReference type="EnsemblPlants" id="ORUFI08G07850.1">
    <property type="protein sequence ID" value="ORUFI08G07850.1"/>
    <property type="gene ID" value="ORUFI08G07850"/>
</dbReference>
<dbReference type="OMA" id="KFESAFY"/>
<organism evidence="5 6">
    <name type="scientific">Oryza rufipogon</name>
    <name type="common">Brownbeard rice</name>
    <name type="synonym">Asian wild rice</name>
    <dbReference type="NCBI Taxonomy" id="4529"/>
    <lineage>
        <taxon>Eukaryota</taxon>
        <taxon>Viridiplantae</taxon>
        <taxon>Streptophyta</taxon>
        <taxon>Embryophyta</taxon>
        <taxon>Tracheophyta</taxon>
        <taxon>Spermatophyta</taxon>
        <taxon>Magnoliopsida</taxon>
        <taxon>Liliopsida</taxon>
        <taxon>Poales</taxon>
        <taxon>Poaceae</taxon>
        <taxon>BOP clade</taxon>
        <taxon>Oryzoideae</taxon>
        <taxon>Oryzeae</taxon>
        <taxon>Oryzinae</taxon>
        <taxon>Oryza</taxon>
    </lineage>
</organism>
<keyword evidence="2 3" id="KW-0813">Transport</keyword>
<comment type="function">
    <text evidence="3">Component of the exocyst complex.</text>
</comment>
<dbReference type="InterPro" id="IPR004140">
    <property type="entry name" value="Exo70"/>
</dbReference>
<keyword evidence="3" id="KW-0268">Exocytosis</keyword>
<keyword evidence="6" id="KW-1185">Reference proteome</keyword>
<name>A0A0E0QFZ1_ORYRU</name>
<evidence type="ECO:0000259" key="4">
    <source>
        <dbReference type="Pfam" id="PF03081"/>
    </source>
</evidence>
<dbReference type="HOGENOM" id="CLU_026956_2_0_1"/>
<dbReference type="PANTHER" id="PTHR12542">
    <property type="entry name" value="EXOCYST COMPLEX PROTEIN EXO70"/>
    <property type="match status" value="1"/>
</dbReference>
<dbReference type="Gramene" id="ORUFI08G07850.1">
    <property type="protein sequence ID" value="ORUFI08G07850.1"/>
    <property type="gene ID" value="ORUFI08G07850"/>
</dbReference>
<evidence type="ECO:0000256" key="2">
    <source>
        <dbReference type="ARBA" id="ARBA00022448"/>
    </source>
</evidence>
<dbReference type="eggNOG" id="KOG2344">
    <property type="taxonomic scope" value="Eukaryota"/>
</dbReference>